<keyword evidence="2" id="KW-1185">Reference proteome</keyword>
<gene>
    <name evidence="1" type="ORF">BDY19DRAFT_963218</name>
</gene>
<proteinExistence type="predicted"/>
<protein>
    <submittedName>
        <fullName evidence="1">Uncharacterized protein</fullName>
    </submittedName>
</protein>
<comment type="caution">
    <text evidence="1">The sequence shown here is derived from an EMBL/GenBank/DDBJ whole genome shotgun (WGS) entry which is preliminary data.</text>
</comment>
<reference evidence="1" key="1">
    <citation type="journal article" date="2021" name="Environ. Microbiol.">
        <title>Gene family expansions and transcriptome signatures uncover fungal adaptations to wood decay.</title>
        <authorList>
            <person name="Hage H."/>
            <person name="Miyauchi S."/>
            <person name="Viragh M."/>
            <person name="Drula E."/>
            <person name="Min B."/>
            <person name="Chaduli D."/>
            <person name="Navarro D."/>
            <person name="Favel A."/>
            <person name="Norest M."/>
            <person name="Lesage-Meessen L."/>
            <person name="Balint B."/>
            <person name="Merenyi Z."/>
            <person name="de Eugenio L."/>
            <person name="Morin E."/>
            <person name="Martinez A.T."/>
            <person name="Baldrian P."/>
            <person name="Stursova M."/>
            <person name="Martinez M.J."/>
            <person name="Novotny C."/>
            <person name="Magnuson J.K."/>
            <person name="Spatafora J.W."/>
            <person name="Maurice S."/>
            <person name="Pangilinan J."/>
            <person name="Andreopoulos W."/>
            <person name="LaButti K."/>
            <person name="Hundley H."/>
            <person name="Na H."/>
            <person name="Kuo A."/>
            <person name="Barry K."/>
            <person name="Lipzen A."/>
            <person name="Henrissat B."/>
            <person name="Riley R."/>
            <person name="Ahrendt S."/>
            <person name="Nagy L.G."/>
            <person name="Grigoriev I.V."/>
            <person name="Martin F."/>
            <person name="Rosso M.N."/>
        </authorList>
    </citation>
    <scope>NUCLEOTIDE SEQUENCE</scope>
    <source>
        <strain evidence="1">CBS 384.51</strain>
    </source>
</reference>
<organism evidence="1 2">
    <name type="scientific">Irpex rosettiformis</name>
    <dbReference type="NCBI Taxonomy" id="378272"/>
    <lineage>
        <taxon>Eukaryota</taxon>
        <taxon>Fungi</taxon>
        <taxon>Dikarya</taxon>
        <taxon>Basidiomycota</taxon>
        <taxon>Agaricomycotina</taxon>
        <taxon>Agaricomycetes</taxon>
        <taxon>Polyporales</taxon>
        <taxon>Irpicaceae</taxon>
        <taxon>Irpex</taxon>
    </lineage>
</organism>
<evidence type="ECO:0000313" key="2">
    <source>
        <dbReference type="Proteomes" id="UP001055072"/>
    </source>
</evidence>
<dbReference type="EMBL" id="MU274926">
    <property type="protein sequence ID" value="KAI0086126.1"/>
    <property type="molecule type" value="Genomic_DNA"/>
</dbReference>
<name>A0ACB8TW15_9APHY</name>
<sequence>MPEHPNIFMDLIERVVASVEKPEKRPPLHLKNCHELRAAQHSQENFMATRCITPVQDQAPQSPTLPNHSNQDSDQDSPGVARKSKHVPPLNDFYFQDSDQDQDRSLSPGLSLPDASIIEPVCEPYISSADQSLCLDMLVEPSTIQNPRFQTTGSYEKYQDMWEELYKTCDRRVCPTSATEWLTFAQSELECLRNGDTDQQSLNKLDYLRKASKDWATNTEEDGLRQALGELSEAVRSAYNYRRRKGALSANMNKPANRRGRPPGKRNNYTSNSHPNDGRTYEYKGSMASIIPVKRKFRS</sequence>
<evidence type="ECO:0000313" key="1">
    <source>
        <dbReference type="EMBL" id="KAI0086126.1"/>
    </source>
</evidence>
<accession>A0ACB8TW15</accession>
<dbReference type="Proteomes" id="UP001055072">
    <property type="component" value="Unassembled WGS sequence"/>
</dbReference>